<gene>
    <name evidence="1" type="ORF">AMOR_18880</name>
</gene>
<protein>
    <recommendedName>
        <fullName evidence="3">Secreted protein</fullName>
    </recommendedName>
</protein>
<evidence type="ECO:0008006" key="3">
    <source>
        <dbReference type="Google" id="ProtNLM"/>
    </source>
</evidence>
<dbReference type="EMBL" id="AP025591">
    <property type="protein sequence ID" value="BDG02892.1"/>
    <property type="molecule type" value="Genomic_DNA"/>
</dbReference>
<reference evidence="2" key="1">
    <citation type="journal article" date="2022" name="Int. J. Syst. Evol. Microbiol.">
        <title>Anaeromyxobacter oryzae sp. nov., Anaeromyxobacter diazotrophicus sp. nov. and Anaeromyxobacter paludicola sp. nov., isolated from paddy soils.</title>
        <authorList>
            <person name="Itoh H."/>
            <person name="Xu Z."/>
            <person name="Mise K."/>
            <person name="Masuda Y."/>
            <person name="Ushijima N."/>
            <person name="Hayakawa C."/>
            <person name="Shiratori Y."/>
            <person name="Senoo K."/>
        </authorList>
    </citation>
    <scope>NUCLEOTIDE SEQUENCE [LARGE SCALE GENOMIC DNA]</scope>
    <source>
        <strain evidence="2">Red232</strain>
    </source>
</reference>
<organism evidence="1 2">
    <name type="scientific">Anaeromyxobacter oryzae</name>
    <dbReference type="NCBI Taxonomy" id="2918170"/>
    <lineage>
        <taxon>Bacteria</taxon>
        <taxon>Pseudomonadati</taxon>
        <taxon>Myxococcota</taxon>
        <taxon>Myxococcia</taxon>
        <taxon>Myxococcales</taxon>
        <taxon>Cystobacterineae</taxon>
        <taxon>Anaeromyxobacteraceae</taxon>
        <taxon>Anaeromyxobacter</taxon>
    </lineage>
</organism>
<dbReference type="Proteomes" id="UP001162891">
    <property type="component" value="Chromosome"/>
</dbReference>
<proteinExistence type="predicted"/>
<keyword evidence="2" id="KW-1185">Reference proteome</keyword>
<evidence type="ECO:0000313" key="2">
    <source>
        <dbReference type="Proteomes" id="UP001162891"/>
    </source>
</evidence>
<name>A0ABM7WTS4_9BACT</name>
<evidence type="ECO:0000313" key="1">
    <source>
        <dbReference type="EMBL" id="BDG02892.1"/>
    </source>
</evidence>
<accession>A0ABM7WTS4</accession>
<dbReference type="RefSeq" id="WP_248360573.1">
    <property type="nucleotide sequence ID" value="NZ_AP025591.1"/>
</dbReference>
<sequence length="81" mass="9039">MPIRASAKANIMACSFSLLLRVFLLLCFARYLVPMHRKRWASRAGQGAPHGSGLVSQSYEERAVWRTVERAGSAEEDRNGC</sequence>